<protein>
    <submittedName>
        <fullName evidence="2">Uncharacterized protein</fullName>
    </submittedName>
</protein>
<accession>A0A9X2GHT8</accession>
<name>A0A9X2GHT8_9ACTN</name>
<evidence type="ECO:0000313" key="3">
    <source>
        <dbReference type="Proteomes" id="UP001139648"/>
    </source>
</evidence>
<evidence type="ECO:0000256" key="1">
    <source>
        <dbReference type="SAM" id="MobiDB-lite"/>
    </source>
</evidence>
<feature type="region of interest" description="Disordered" evidence="1">
    <location>
        <begin position="1"/>
        <end position="29"/>
    </location>
</feature>
<dbReference type="Proteomes" id="UP001139648">
    <property type="component" value="Unassembled WGS sequence"/>
</dbReference>
<dbReference type="AlphaFoldDB" id="A0A9X2GHT8"/>
<comment type="caution">
    <text evidence="2">The sequence shown here is derived from an EMBL/GenBank/DDBJ whole genome shotgun (WGS) entry which is preliminary data.</text>
</comment>
<evidence type="ECO:0000313" key="2">
    <source>
        <dbReference type="EMBL" id="MCP2357905.1"/>
    </source>
</evidence>
<reference evidence="2" key="1">
    <citation type="submission" date="2022-06" db="EMBL/GenBank/DDBJ databases">
        <title>Sequencing the genomes of 1000 actinobacteria strains.</title>
        <authorList>
            <person name="Klenk H.-P."/>
        </authorList>
    </citation>
    <scope>NUCLEOTIDE SEQUENCE</scope>
    <source>
        <strain evidence="2">DSM 46694</strain>
    </source>
</reference>
<organism evidence="2 3">
    <name type="scientific">Nonomuraea thailandensis</name>
    <dbReference type="NCBI Taxonomy" id="1188745"/>
    <lineage>
        <taxon>Bacteria</taxon>
        <taxon>Bacillati</taxon>
        <taxon>Actinomycetota</taxon>
        <taxon>Actinomycetes</taxon>
        <taxon>Streptosporangiales</taxon>
        <taxon>Streptosporangiaceae</taxon>
        <taxon>Nonomuraea</taxon>
    </lineage>
</organism>
<proteinExistence type="predicted"/>
<keyword evidence="3" id="KW-1185">Reference proteome</keyword>
<sequence length="59" mass="6052">MTAPEVSRRPFCPAPEAQDSGAGAARVDAGGHAAGRALAVEPEPVPVCHNTWPVRASTM</sequence>
<gene>
    <name evidence="2" type="ORF">HD597_004925</name>
</gene>
<dbReference type="EMBL" id="JAMZEB010000002">
    <property type="protein sequence ID" value="MCP2357905.1"/>
    <property type="molecule type" value="Genomic_DNA"/>
</dbReference>